<sequence>MKPLFFSPEFSMNFVWRERFHLRAGSVRPHNKKQISEGLRNMSPESIRNRFLGSKREFSDQELKYLTSLDGWNHYAIGIEEQDGQKRGIAIVRMVRASHDIHEAEVAVTIIDDFQRKGLGSFLLNLIILAAMERDIHTLSFTFLPSNDGIVKIIHKVGVPYPGPHNSDYVQLFLDVKKYDVNEVKGRLAKTLPEILNFNFP</sequence>
<protein>
    <submittedName>
        <fullName evidence="2">GNAT family N-acetyltransferase</fullName>
    </submittedName>
</protein>
<name>A0AAX4HKX1_9BACT</name>
<dbReference type="KEGG" id="psti:SOO65_14060"/>
<feature type="domain" description="N-acetyltransferase" evidence="1">
    <location>
        <begin position="37"/>
        <end position="193"/>
    </location>
</feature>
<dbReference type="PROSITE" id="PS51186">
    <property type="entry name" value="GNAT"/>
    <property type="match status" value="1"/>
</dbReference>
<evidence type="ECO:0000259" key="1">
    <source>
        <dbReference type="PROSITE" id="PS51186"/>
    </source>
</evidence>
<dbReference type="CDD" id="cd04301">
    <property type="entry name" value="NAT_SF"/>
    <property type="match status" value="1"/>
</dbReference>
<dbReference type="AlphaFoldDB" id="A0AAX4HKX1"/>
<evidence type="ECO:0000313" key="2">
    <source>
        <dbReference type="EMBL" id="WPU63815.1"/>
    </source>
</evidence>
<dbReference type="InterPro" id="IPR016181">
    <property type="entry name" value="Acyl_CoA_acyltransferase"/>
</dbReference>
<dbReference type="InterPro" id="IPR000182">
    <property type="entry name" value="GNAT_dom"/>
</dbReference>
<reference evidence="2 3" key="1">
    <citation type="submission" date="2023-11" db="EMBL/GenBank/DDBJ databases">
        <title>Peredibacter starrii A3.12.</title>
        <authorList>
            <person name="Mitchell R.J."/>
        </authorList>
    </citation>
    <scope>NUCLEOTIDE SEQUENCE [LARGE SCALE GENOMIC DNA]</scope>
    <source>
        <strain evidence="2 3">A3.12</strain>
    </source>
</reference>
<dbReference type="Pfam" id="PF13302">
    <property type="entry name" value="Acetyltransf_3"/>
    <property type="match status" value="1"/>
</dbReference>
<dbReference type="GO" id="GO:0016747">
    <property type="term" value="F:acyltransferase activity, transferring groups other than amino-acyl groups"/>
    <property type="evidence" value="ECO:0007669"/>
    <property type="project" value="InterPro"/>
</dbReference>
<dbReference type="EMBL" id="CP139487">
    <property type="protein sequence ID" value="WPU63815.1"/>
    <property type="molecule type" value="Genomic_DNA"/>
</dbReference>
<proteinExistence type="predicted"/>
<accession>A0AAX4HKX1</accession>
<dbReference type="RefSeq" id="WP_321391263.1">
    <property type="nucleotide sequence ID" value="NZ_CP139487.1"/>
</dbReference>
<dbReference type="Proteomes" id="UP001324634">
    <property type="component" value="Chromosome"/>
</dbReference>
<dbReference type="Gene3D" id="3.40.630.30">
    <property type="match status" value="1"/>
</dbReference>
<organism evidence="2 3">
    <name type="scientific">Peredibacter starrii</name>
    <dbReference type="NCBI Taxonomy" id="28202"/>
    <lineage>
        <taxon>Bacteria</taxon>
        <taxon>Pseudomonadati</taxon>
        <taxon>Bdellovibrionota</taxon>
        <taxon>Bacteriovoracia</taxon>
        <taxon>Bacteriovoracales</taxon>
        <taxon>Bacteriovoracaceae</taxon>
        <taxon>Peredibacter</taxon>
    </lineage>
</organism>
<keyword evidence="3" id="KW-1185">Reference proteome</keyword>
<dbReference type="SUPFAM" id="SSF55729">
    <property type="entry name" value="Acyl-CoA N-acyltransferases (Nat)"/>
    <property type="match status" value="1"/>
</dbReference>
<evidence type="ECO:0000313" key="3">
    <source>
        <dbReference type="Proteomes" id="UP001324634"/>
    </source>
</evidence>
<gene>
    <name evidence="2" type="ORF">SOO65_14060</name>
</gene>